<dbReference type="AlphaFoldDB" id="A0A699H1M6"/>
<dbReference type="Pfam" id="PF10551">
    <property type="entry name" value="MULE"/>
    <property type="match status" value="1"/>
</dbReference>
<dbReference type="PANTHER" id="PTHR31973">
    <property type="entry name" value="POLYPROTEIN, PUTATIVE-RELATED"/>
    <property type="match status" value="1"/>
</dbReference>
<dbReference type="InterPro" id="IPR018289">
    <property type="entry name" value="MULE_transposase_dom"/>
</dbReference>
<organism evidence="2">
    <name type="scientific">Tanacetum cinerariifolium</name>
    <name type="common">Dalmatian daisy</name>
    <name type="synonym">Chrysanthemum cinerariifolium</name>
    <dbReference type="NCBI Taxonomy" id="118510"/>
    <lineage>
        <taxon>Eukaryota</taxon>
        <taxon>Viridiplantae</taxon>
        <taxon>Streptophyta</taxon>
        <taxon>Embryophyta</taxon>
        <taxon>Tracheophyta</taxon>
        <taxon>Spermatophyta</taxon>
        <taxon>Magnoliopsida</taxon>
        <taxon>eudicotyledons</taxon>
        <taxon>Gunneridae</taxon>
        <taxon>Pentapetalae</taxon>
        <taxon>asterids</taxon>
        <taxon>campanulids</taxon>
        <taxon>Asterales</taxon>
        <taxon>Asteraceae</taxon>
        <taxon>Asteroideae</taxon>
        <taxon>Anthemideae</taxon>
        <taxon>Anthemidinae</taxon>
        <taxon>Tanacetum</taxon>
    </lineage>
</organism>
<protein>
    <submittedName>
        <fullName evidence="2">Transposase, MuDR, MULE transposase domain protein</fullName>
    </submittedName>
</protein>
<gene>
    <name evidence="2" type="ORF">Tci_294995</name>
</gene>
<comment type="caution">
    <text evidence="2">The sequence shown here is derived from an EMBL/GenBank/DDBJ whole genome shotgun (WGS) entry which is preliminary data.</text>
</comment>
<feature type="domain" description="MULE transposase" evidence="1">
    <location>
        <begin position="490"/>
        <end position="577"/>
    </location>
</feature>
<proteinExistence type="predicted"/>
<accession>A0A699H1M6</accession>
<dbReference type="EMBL" id="BKCJ010096478">
    <property type="protein sequence ID" value="GEX23020.1"/>
    <property type="molecule type" value="Genomic_DNA"/>
</dbReference>
<evidence type="ECO:0000259" key="1">
    <source>
        <dbReference type="Pfam" id="PF10551"/>
    </source>
</evidence>
<dbReference type="PANTHER" id="PTHR31973:SF185">
    <property type="entry name" value="TRANSPOSASE, MUDR, PLANT, MULE TRANSPOSASE DOMAIN-CONTAINING PROTEIN"/>
    <property type="match status" value="1"/>
</dbReference>
<reference evidence="2" key="1">
    <citation type="journal article" date="2019" name="Sci. Rep.">
        <title>Draft genome of Tanacetum cinerariifolium, the natural source of mosquito coil.</title>
        <authorList>
            <person name="Yamashiro T."/>
            <person name="Shiraishi A."/>
            <person name="Satake H."/>
            <person name="Nakayama K."/>
        </authorList>
    </citation>
    <scope>NUCLEOTIDE SEQUENCE</scope>
</reference>
<name>A0A699H1M6_TANCI</name>
<evidence type="ECO:0000313" key="2">
    <source>
        <dbReference type="EMBL" id="GEX23020.1"/>
    </source>
</evidence>
<sequence>MKFHKNFIKNLRNKKGLLRHKKVVEEMTEKEDECKQTYEEMHRFMTSIKVDPLRQTNKGPIIVDEHFGLSAFSEFASMQGGPTTFQTHANNSFFDGAQGTPFYGQKIVLPKKRSDRAKNKVKNANLTPLNLGNAFPNENVGDDDVMFLGGRFTGNYLCYDNMDRNKVTRGQYIDCVEFLSLDPHDNYLDCYMRGYSVAGNFQSQLVPHLFRDSIDNMEQPIQVGCLSEEYMNSWIELLINNRPRNAVWTSGKTGTADRGRQLAMMNLAHEFNDTCSAKDELQKAYEECRNIPMEQRALIKKFLKIESELDYEMNSALLFKTAKLEKQIRDKISWKLNLEANYEIKLSFKLSSYDSTIDITDDSEPSTKDVNSYGLSLNLSPSDFQMSASSYKNEPHFTKPGSSFAFGYNDENAKEKNDSDAGVNENPQTMFSNWNQFMSFKPDIPETPVYKSKPMTSKHYNKESEIKEGKIFTNKKALDLAIRLKALNEAHLKGTYKGTNIVVVGMDGNNQIMPIAFGICKRETGPCWSWWISVLKECIGDNRNLLFISDRHPAIPMAVHNEFPLAFHVPDAYHKLCEAGVQRWSRAHCLLVRYNYMTSNSVESVNACSVIDRKLSVLKLAKTNRVMVQDWYYKRRQLAGSDDMSWKKTKEYTKI</sequence>